<dbReference type="Pfam" id="PF00314">
    <property type="entry name" value="Thaumatin"/>
    <property type="match status" value="1"/>
</dbReference>
<accession>A0A2K1K412</accession>
<keyword evidence="1" id="KW-0732">Signal</keyword>
<protein>
    <recommendedName>
        <fullName evidence="5">Thaumatin-like protein</fullName>
    </recommendedName>
</protein>
<dbReference type="Gramene" id="Pp3c9_21030V3.2">
    <property type="protein sequence ID" value="Pp3c9_21030V3.2"/>
    <property type="gene ID" value="Pp3c9_21030"/>
</dbReference>
<dbReference type="Gramene" id="Pp3c9_21030V3.1">
    <property type="protein sequence ID" value="Pp3c9_21030V3.1"/>
    <property type="gene ID" value="Pp3c9_21030"/>
</dbReference>
<dbReference type="InterPro" id="IPR037176">
    <property type="entry name" value="Osmotin/thaumatin-like_sf"/>
</dbReference>
<name>A0A2K1K412_PHYPA</name>
<sequence>MGELPAAAVKRTAVVILLLAMTTSSLAATITVRNQCSIWISACQESYEKPATCFALRPKTGSRKLNVGTVWKSGVIWGFRSSNANVQQGILAKPQANLAELTLGLSKNAYNLPLMIHPTFTNGGVRQGLHCGSPKCTIPNLTSFCKPPNKLTGPPGNGCYNVVGPTTPSPTTSTLAFKRACPSSYSYHKDDTKFNPGVVYGCNNGSNYEVVFCP</sequence>
<dbReference type="Proteomes" id="UP000006727">
    <property type="component" value="Chromosome 9"/>
</dbReference>
<dbReference type="PROSITE" id="PS51367">
    <property type="entry name" value="THAUMATIN_2"/>
    <property type="match status" value="1"/>
</dbReference>
<evidence type="ECO:0000313" key="3">
    <source>
        <dbReference type="EnsemblPlants" id="Pp3c9_21030V3.1"/>
    </source>
</evidence>
<dbReference type="EnsemblPlants" id="Pp3c9_21030V3.2">
    <property type="protein sequence ID" value="Pp3c9_21030V3.2"/>
    <property type="gene ID" value="Pp3c9_21030"/>
</dbReference>
<evidence type="ECO:0000313" key="2">
    <source>
        <dbReference type="EMBL" id="PNR48526.1"/>
    </source>
</evidence>
<dbReference type="InParanoid" id="A0A2K1K412"/>
<dbReference type="InterPro" id="IPR001938">
    <property type="entry name" value="Thaumatin"/>
</dbReference>
<organism evidence="2">
    <name type="scientific">Physcomitrium patens</name>
    <name type="common">Spreading-leaved earth moss</name>
    <name type="synonym">Physcomitrella patens</name>
    <dbReference type="NCBI Taxonomy" id="3218"/>
    <lineage>
        <taxon>Eukaryota</taxon>
        <taxon>Viridiplantae</taxon>
        <taxon>Streptophyta</taxon>
        <taxon>Embryophyta</taxon>
        <taxon>Bryophyta</taxon>
        <taxon>Bryophytina</taxon>
        <taxon>Bryopsida</taxon>
        <taxon>Funariidae</taxon>
        <taxon>Funariales</taxon>
        <taxon>Funariaceae</taxon>
        <taxon>Physcomitrium</taxon>
    </lineage>
</organism>
<dbReference type="Gene3D" id="2.60.110.10">
    <property type="entry name" value="Thaumatin"/>
    <property type="match status" value="1"/>
</dbReference>
<dbReference type="PANTHER" id="PTHR31013">
    <property type="entry name" value="THAUMATIN FAMILY PROTEIN-RELATED"/>
    <property type="match status" value="1"/>
</dbReference>
<reference evidence="3" key="3">
    <citation type="submission" date="2020-12" db="UniProtKB">
        <authorList>
            <consortium name="EnsemblPlants"/>
        </authorList>
    </citation>
    <scope>IDENTIFICATION</scope>
</reference>
<dbReference type="AlphaFoldDB" id="A0A2K1K412"/>
<gene>
    <name evidence="2" type="ORF">PHYPA_013003</name>
</gene>
<dbReference type="STRING" id="3218.A0A2K1K412"/>
<dbReference type="PANTHER" id="PTHR31013:SF2">
    <property type="entry name" value="THAUMATIN-LIKE PROTEIN"/>
    <property type="match status" value="1"/>
</dbReference>
<reference evidence="2 4" key="2">
    <citation type="journal article" date="2018" name="Plant J.">
        <title>The Physcomitrella patens chromosome-scale assembly reveals moss genome structure and evolution.</title>
        <authorList>
            <person name="Lang D."/>
            <person name="Ullrich K.K."/>
            <person name="Murat F."/>
            <person name="Fuchs J."/>
            <person name="Jenkins J."/>
            <person name="Haas F.B."/>
            <person name="Piednoel M."/>
            <person name="Gundlach H."/>
            <person name="Van Bel M."/>
            <person name="Meyberg R."/>
            <person name="Vives C."/>
            <person name="Morata J."/>
            <person name="Symeonidi A."/>
            <person name="Hiss M."/>
            <person name="Muchero W."/>
            <person name="Kamisugi Y."/>
            <person name="Saleh O."/>
            <person name="Blanc G."/>
            <person name="Decker E.L."/>
            <person name="van Gessel N."/>
            <person name="Grimwood J."/>
            <person name="Hayes R.D."/>
            <person name="Graham S.W."/>
            <person name="Gunter L.E."/>
            <person name="McDaniel S.F."/>
            <person name="Hoernstein S.N.W."/>
            <person name="Larsson A."/>
            <person name="Li F.W."/>
            <person name="Perroud P.F."/>
            <person name="Phillips J."/>
            <person name="Ranjan P."/>
            <person name="Rokshar D.S."/>
            <person name="Rothfels C.J."/>
            <person name="Schneider L."/>
            <person name="Shu S."/>
            <person name="Stevenson D.W."/>
            <person name="Thummler F."/>
            <person name="Tillich M."/>
            <person name="Villarreal Aguilar J.C."/>
            <person name="Widiez T."/>
            <person name="Wong G.K."/>
            <person name="Wymore A."/>
            <person name="Zhang Y."/>
            <person name="Zimmer A.D."/>
            <person name="Quatrano R.S."/>
            <person name="Mayer K.F.X."/>
            <person name="Goodstein D."/>
            <person name="Casacuberta J.M."/>
            <person name="Vandepoele K."/>
            <person name="Reski R."/>
            <person name="Cuming A.C."/>
            <person name="Tuskan G.A."/>
            <person name="Maumus F."/>
            <person name="Salse J."/>
            <person name="Schmutz J."/>
            <person name="Rensing S.A."/>
        </authorList>
    </citation>
    <scope>NUCLEOTIDE SEQUENCE [LARGE SCALE GENOMIC DNA]</scope>
    <source>
        <strain evidence="3 4">cv. Gransden 2004</strain>
    </source>
</reference>
<evidence type="ECO:0000313" key="4">
    <source>
        <dbReference type="Proteomes" id="UP000006727"/>
    </source>
</evidence>
<keyword evidence="4" id="KW-1185">Reference proteome</keyword>
<dbReference type="SMART" id="SM00205">
    <property type="entry name" value="THN"/>
    <property type="match status" value="1"/>
</dbReference>
<dbReference type="SUPFAM" id="SSF49870">
    <property type="entry name" value="Osmotin, thaumatin-like protein"/>
    <property type="match status" value="1"/>
</dbReference>
<proteinExistence type="predicted"/>
<feature type="signal peptide" evidence="1">
    <location>
        <begin position="1"/>
        <end position="27"/>
    </location>
</feature>
<evidence type="ECO:0000256" key="1">
    <source>
        <dbReference type="SAM" id="SignalP"/>
    </source>
</evidence>
<evidence type="ECO:0008006" key="5">
    <source>
        <dbReference type="Google" id="ProtNLM"/>
    </source>
</evidence>
<dbReference type="EMBL" id="ABEU02000009">
    <property type="protein sequence ID" value="PNR48526.1"/>
    <property type="molecule type" value="Genomic_DNA"/>
</dbReference>
<feature type="chain" id="PRO_5036042991" description="Thaumatin-like protein" evidence="1">
    <location>
        <begin position="28"/>
        <end position="214"/>
    </location>
</feature>
<reference evidence="2 4" key="1">
    <citation type="journal article" date="2008" name="Science">
        <title>The Physcomitrella genome reveals evolutionary insights into the conquest of land by plants.</title>
        <authorList>
            <person name="Rensing S."/>
            <person name="Lang D."/>
            <person name="Zimmer A."/>
            <person name="Terry A."/>
            <person name="Salamov A."/>
            <person name="Shapiro H."/>
            <person name="Nishiyama T."/>
            <person name="Perroud P.-F."/>
            <person name="Lindquist E."/>
            <person name="Kamisugi Y."/>
            <person name="Tanahashi T."/>
            <person name="Sakakibara K."/>
            <person name="Fujita T."/>
            <person name="Oishi K."/>
            <person name="Shin-I T."/>
            <person name="Kuroki Y."/>
            <person name="Toyoda A."/>
            <person name="Suzuki Y."/>
            <person name="Hashimoto A."/>
            <person name="Yamaguchi K."/>
            <person name="Sugano A."/>
            <person name="Kohara Y."/>
            <person name="Fujiyama A."/>
            <person name="Anterola A."/>
            <person name="Aoki S."/>
            <person name="Ashton N."/>
            <person name="Barbazuk W.B."/>
            <person name="Barker E."/>
            <person name="Bennetzen J."/>
            <person name="Bezanilla M."/>
            <person name="Blankenship R."/>
            <person name="Cho S.H."/>
            <person name="Dutcher S."/>
            <person name="Estelle M."/>
            <person name="Fawcett J.A."/>
            <person name="Gundlach H."/>
            <person name="Hanada K."/>
            <person name="Heyl A."/>
            <person name="Hicks K.A."/>
            <person name="Hugh J."/>
            <person name="Lohr M."/>
            <person name="Mayer K."/>
            <person name="Melkozernov A."/>
            <person name="Murata T."/>
            <person name="Nelson D."/>
            <person name="Pils B."/>
            <person name="Prigge M."/>
            <person name="Reiss B."/>
            <person name="Renner T."/>
            <person name="Rombauts S."/>
            <person name="Rushton P."/>
            <person name="Sanderfoot A."/>
            <person name="Schween G."/>
            <person name="Shiu S.-H."/>
            <person name="Stueber K."/>
            <person name="Theodoulou F.L."/>
            <person name="Tu H."/>
            <person name="Van de Peer Y."/>
            <person name="Verrier P.J."/>
            <person name="Waters E."/>
            <person name="Wood A."/>
            <person name="Yang L."/>
            <person name="Cove D."/>
            <person name="Cuming A."/>
            <person name="Hasebe M."/>
            <person name="Lucas S."/>
            <person name="Mishler D.B."/>
            <person name="Reski R."/>
            <person name="Grigoriev I."/>
            <person name="Quatrano R.S."/>
            <person name="Boore J.L."/>
        </authorList>
    </citation>
    <scope>NUCLEOTIDE SEQUENCE [LARGE SCALE GENOMIC DNA]</scope>
    <source>
        <strain evidence="3 4">cv. Gransden 2004</strain>
    </source>
</reference>
<dbReference type="EnsemblPlants" id="Pp3c9_21030V3.1">
    <property type="protein sequence ID" value="Pp3c9_21030V3.1"/>
    <property type="gene ID" value="Pp3c9_21030"/>
</dbReference>